<proteinExistence type="inferred from homology"/>
<evidence type="ECO:0000256" key="3">
    <source>
        <dbReference type="ARBA" id="ARBA00022741"/>
    </source>
</evidence>
<dbReference type="InterPro" id="IPR003593">
    <property type="entry name" value="AAA+_ATPase"/>
</dbReference>
<sequence>MEKAMLSVKNLNKSFGRKQVLHQISFSCEPGRIAGLVGANGAGKTTIMKAVLSLTSATGEITIDGRRSTFDHHDALDEVGALIEYPSIYPFMTGRDHLKLFVIGKNKTSEIDDIVEALNMENYIDAKARSYSLGMKQKLGVAVAFLNNPKFVILDEPMNGLDPQATKELRELIITKRNEGVSFLISSHILSELQKLAEDLIIIDHGKIVQETTMDALLRSNNHFVILTTTNDVKAKKVLFDAGYKLVESDGVKIKTSSDDDVANILKTLSDSQVPVTDVQHEDEDLEGSVLKLLNLEDRK</sequence>
<keyword evidence="4 6" id="KW-0067">ATP-binding</keyword>
<dbReference type="Proteomes" id="UP000292648">
    <property type="component" value="Unassembled WGS sequence"/>
</dbReference>
<name>A0A4Q9XXI7_9LACO</name>
<evidence type="ECO:0000259" key="5">
    <source>
        <dbReference type="PROSITE" id="PS50893"/>
    </source>
</evidence>
<dbReference type="Gene3D" id="3.40.50.300">
    <property type="entry name" value="P-loop containing nucleotide triphosphate hydrolases"/>
    <property type="match status" value="1"/>
</dbReference>
<organism evidence="6 7">
    <name type="scientific">Lactiplantibacillus paraplantarum</name>
    <dbReference type="NCBI Taxonomy" id="60520"/>
    <lineage>
        <taxon>Bacteria</taxon>
        <taxon>Bacillati</taxon>
        <taxon>Bacillota</taxon>
        <taxon>Bacilli</taxon>
        <taxon>Lactobacillales</taxon>
        <taxon>Lactobacillaceae</taxon>
        <taxon>Lactiplantibacillus</taxon>
    </lineage>
</organism>
<reference evidence="6 7" key="1">
    <citation type="submission" date="2019-01" db="EMBL/GenBank/DDBJ databases">
        <title>Draft genome sequence of Lactobacillus paraplantarum OSY-TC318, a Producer of the novel lantibiotic Paraplantaracin TC318.</title>
        <authorList>
            <person name="Hussein W.E."/>
            <person name="Huang E."/>
            <person name="Yousef A.E."/>
        </authorList>
    </citation>
    <scope>NUCLEOTIDE SEQUENCE [LARGE SCALE GENOMIC DNA]</scope>
    <source>
        <strain evidence="6 7">OSY-TC318</strain>
    </source>
</reference>
<dbReference type="InterPro" id="IPR017871">
    <property type="entry name" value="ABC_transporter-like_CS"/>
</dbReference>
<evidence type="ECO:0000256" key="4">
    <source>
        <dbReference type="ARBA" id="ARBA00022840"/>
    </source>
</evidence>
<dbReference type="InterPro" id="IPR003439">
    <property type="entry name" value="ABC_transporter-like_ATP-bd"/>
</dbReference>
<dbReference type="GO" id="GO:0005524">
    <property type="term" value="F:ATP binding"/>
    <property type="evidence" value="ECO:0007669"/>
    <property type="project" value="UniProtKB-KW"/>
</dbReference>
<dbReference type="PANTHER" id="PTHR43335:SF4">
    <property type="entry name" value="ABC TRANSPORTER, ATP-BINDING PROTEIN"/>
    <property type="match status" value="1"/>
</dbReference>
<evidence type="ECO:0000313" key="7">
    <source>
        <dbReference type="Proteomes" id="UP000292648"/>
    </source>
</evidence>
<comment type="caution">
    <text evidence="6">The sequence shown here is derived from an EMBL/GenBank/DDBJ whole genome shotgun (WGS) entry which is preliminary data.</text>
</comment>
<keyword evidence="3" id="KW-0547">Nucleotide-binding</keyword>
<dbReference type="SMART" id="SM00382">
    <property type="entry name" value="AAA"/>
    <property type="match status" value="1"/>
</dbReference>
<keyword evidence="2" id="KW-0813">Transport</keyword>
<dbReference type="PROSITE" id="PS50893">
    <property type="entry name" value="ABC_TRANSPORTER_2"/>
    <property type="match status" value="1"/>
</dbReference>
<protein>
    <submittedName>
        <fullName evidence="6">ATP-binding cassette domain-containing protein</fullName>
    </submittedName>
</protein>
<dbReference type="GO" id="GO:0016887">
    <property type="term" value="F:ATP hydrolysis activity"/>
    <property type="evidence" value="ECO:0007669"/>
    <property type="project" value="InterPro"/>
</dbReference>
<dbReference type="PANTHER" id="PTHR43335">
    <property type="entry name" value="ABC TRANSPORTER, ATP-BINDING PROTEIN"/>
    <property type="match status" value="1"/>
</dbReference>
<dbReference type="EMBL" id="SEHH01000221">
    <property type="protein sequence ID" value="TBX32866.1"/>
    <property type="molecule type" value="Genomic_DNA"/>
</dbReference>
<gene>
    <name evidence="6" type="ORF">EUZ87_16835</name>
</gene>
<evidence type="ECO:0000313" key="6">
    <source>
        <dbReference type="EMBL" id="TBX32866.1"/>
    </source>
</evidence>
<accession>A0A4Q9XXI7</accession>
<dbReference type="SUPFAM" id="SSF52540">
    <property type="entry name" value="P-loop containing nucleoside triphosphate hydrolases"/>
    <property type="match status" value="1"/>
</dbReference>
<dbReference type="PROSITE" id="PS00211">
    <property type="entry name" value="ABC_TRANSPORTER_1"/>
    <property type="match status" value="1"/>
</dbReference>
<feature type="domain" description="ABC transporter" evidence="5">
    <location>
        <begin position="6"/>
        <end position="230"/>
    </location>
</feature>
<dbReference type="AlphaFoldDB" id="A0A4Q9XXI7"/>
<evidence type="ECO:0000256" key="2">
    <source>
        <dbReference type="ARBA" id="ARBA00022448"/>
    </source>
</evidence>
<dbReference type="InterPro" id="IPR027417">
    <property type="entry name" value="P-loop_NTPase"/>
</dbReference>
<comment type="similarity">
    <text evidence="1">Belongs to the ABC transporter superfamily.</text>
</comment>
<evidence type="ECO:0000256" key="1">
    <source>
        <dbReference type="ARBA" id="ARBA00005417"/>
    </source>
</evidence>
<dbReference type="Pfam" id="PF00005">
    <property type="entry name" value="ABC_tran"/>
    <property type="match status" value="1"/>
</dbReference>